<evidence type="ECO:0000256" key="1">
    <source>
        <dbReference type="SAM" id="MobiDB-lite"/>
    </source>
</evidence>
<organism evidence="3">
    <name type="scientific">Tanacetum cinerariifolium</name>
    <name type="common">Dalmatian daisy</name>
    <name type="synonym">Chrysanthemum cinerariifolium</name>
    <dbReference type="NCBI Taxonomy" id="118510"/>
    <lineage>
        <taxon>Eukaryota</taxon>
        <taxon>Viridiplantae</taxon>
        <taxon>Streptophyta</taxon>
        <taxon>Embryophyta</taxon>
        <taxon>Tracheophyta</taxon>
        <taxon>Spermatophyta</taxon>
        <taxon>Magnoliopsida</taxon>
        <taxon>eudicotyledons</taxon>
        <taxon>Gunneridae</taxon>
        <taxon>Pentapetalae</taxon>
        <taxon>asterids</taxon>
        <taxon>campanulids</taxon>
        <taxon>Asterales</taxon>
        <taxon>Asteraceae</taxon>
        <taxon>Asteroideae</taxon>
        <taxon>Anthemideae</taxon>
        <taxon>Anthemidinae</taxon>
        <taxon>Tanacetum</taxon>
    </lineage>
</organism>
<evidence type="ECO:0000313" key="3">
    <source>
        <dbReference type="EMBL" id="GEY11935.1"/>
    </source>
</evidence>
<feature type="region of interest" description="Disordered" evidence="1">
    <location>
        <begin position="361"/>
        <end position="386"/>
    </location>
</feature>
<feature type="transmembrane region" description="Helical" evidence="2">
    <location>
        <begin position="12"/>
        <end position="32"/>
    </location>
</feature>
<name>A0A699HGL9_TANCI</name>
<proteinExistence type="predicted"/>
<keyword evidence="2" id="KW-0812">Transmembrane</keyword>
<keyword evidence="3" id="KW-0548">Nucleotidyltransferase</keyword>
<keyword evidence="3" id="KW-0695">RNA-directed DNA polymerase</keyword>
<dbReference type="EMBL" id="BKCJ010153249">
    <property type="protein sequence ID" value="GEY11935.1"/>
    <property type="molecule type" value="Genomic_DNA"/>
</dbReference>
<protein>
    <submittedName>
        <fullName evidence="3">RNA-directed DNA polymerase, eukaryota, reverse transcriptase zinc-binding domain protein</fullName>
    </submittedName>
</protein>
<dbReference type="PANTHER" id="PTHR33116">
    <property type="entry name" value="REVERSE TRANSCRIPTASE ZINC-BINDING DOMAIN-CONTAINING PROTEIN-RELATED-RELATED"/>
    <property type="match status" value="1"/>
</dbReference>
<keyword evidence="2" id="KW-1133">Transmembrane helix</keyword>
<dbReference type="GO" id="GO:0003964">
    <property type="term" value="F:RNA-directed DNA polymerase activity"/>
    <property type="evidence" value="ECO:0007669"/>
    <property type="project" value="UniProtKB-KW"/>
</dbReference>
<gene>
    <name evidence="3" type="ORF">Tci_383909</name>
</gene>
<keyword evidence="3" id="KW-0808">Transferase</keyword>
<evidence type="ECO:0000256" key="2">
    <source>
        <dbReference type="SAM" id="Phobius"/>
    </source>
</evidence>
<reference evidence="3" key="1">
    <citation type="journal article" date="2019" name="Sci. Rep.">
        <title>Draft genome of Tanacetum cinerariifolium, the natural source of mosquito coil.</title>
        <authorList>
            <person name="Yamashiro T."/>
            <person name="Shiraishi A."/>
            <person name="Satake H."/>
            <person name="Nakayama K."/>
        </authorList>
    </citation>
    <scope>NUCLEOTIDE SEQUENCE</scope>
</reference>
<dbReference type="AlphaFoldDB" id="A0A699HGL9"/>
<comment type="caution">
    <text evidence="3">The sequence shown here is derived from an EMBL/GenBank/DDBJ whole genome shotgun (WGS) entry which is preliminary data.</text>
</comment>
<keyword evidence="2" id="KW-0472">Membrane</keyword>
<accession>A0A699HGL9</accession>
<dbReference type="PANTHER" id="PTHR33116:SF79">
    <property type="entry name" value="REVERSE TRANSCRIPTASE DOMAIN, ZINC FINGER, CCHC-TYPE-RELATED"/>
    <property type="match status" value="1"/>
</dbReference>
<sequence length="596" mass="68585">MDFVRYVIQEIHAFMFLIRILLTILPTLTTLYTLHTRLTWVIPVETILILVLLRVWDRVFKIKDALRNKQNKPEDTQELFRELFNDLQNIHEELAEYINTPGWNRPAFYNNGDDDDEECTIAITSDFLITNSLSMGDEHLDTILEKESDEFNKSSVEDLVPNLSEFEDECECDVPNCDDSQTTNFSTFSNPLFDDSTSSDDESSHEEVIHEMSFKTYSNPLFDLDEEIISSEFNPIYNKDLDSTLKNDRFDTDSYLLESSLNPNCDTEKDNHLVERLLYDNSSPRPPKEFVYENYDADIESFSPSPIPNEDSESQLPSNYSFSLPVNESFYFDISLFSRPPAKPPDGNTGILNIKMMGDNSNQKVKGKQEKDKIGTKPNKNGRRGNARQWVHAWDEVVEKVMSRLSRWKMKTLSIVPTTVLHSLENIRSRFFKGHDLRSAIASWVKWSNVLTPIDNGGLGVSSLYALNRGLLLKWMWKFFVQKTSLWTRVIKAIHGVDRKVGQVNNYGARSCWTNIVSEVEVLKQQGVNFFDYLQLNVGNGDSINFWEDRWLEGAVLKDKFPRLYALETNVKVSVGAKLKEANLDSSFPRGGIEQV</sequence>